<dbReference type="GO" id="GO:0061630">
    <property type="term" value="F:ubiquitin protein ligase activity"/>
    <property type="evidence" value="ECO:0007669"/>
    <property type="project" value="InterPro"/>
</dbReference>
<dbReference type="Gene3D" id="4.10.60.10">
    <property type="entry name" value="Zinc finger, CCHC-type"/>
    <property type="match status" value="1"/>
</dbReference>
<dbReference type="GO" id="GO:0005634">
    <property type="term" value="C:nucleus"/>
    <property type="evidence" value="ECO:0007669"/>
    <property type="project" value="UniProtKB-SubCell"/>
</dbReference>
<feature type="compositionally biased region" description="Basic and acidic residues" evidence="7">
    <location>
        <begin position="297"/>
        <end position="331"/>
    </location>
</feature>
<sequence>MSVHYKFKSTLNFDTITFDGLHISVGDLKREIVQQKRLGKIIDFDLQITNAQSKEEYKDDGVLIPKNTTLIISRIPIAHPTKKGWEPPAAENAFSSAPAKQDNFNMDLSKMQGSEEDKIQAMMMQSTVDYDPKTYHRIKGQSQVGEVPASYRCNKCKKSGHWIKNCPFVTGKDQQEVKRNTGIPRSFRDKPDAAENESSDFVLPAVQNQEIPEDLICGICRDIFVDAVMIPCCGSSFCDDCVRTSLLESEDSECPDCKEKNCSPGSLIPNRFLRNSVNAFKNETGYNKSAVKPAAVKNEEKPPLEKEVEEKPVAEAEPEKTEVKPGKKQEAETNGGNPPKSESPEPPPTTQPSQKEKDKYDSDYEDNITIKMPQPSADSTSVPSKRSPSYSQKGESSQRRDRSDYVSEHDHKHHRPAKSESGNKDRSLLPTPIGTVPSYQGHMMGESEEARRPSAYKPPYMQMQRGPPPMHMMSHHMPPYNNGYNSMGQRPPLR</sequence>
<dbReference type="InterPro" id="IPR013083">
    <property type="entry name" value="Znf_RING/FYVE/PHD"/>
</dbReference>
<feature type="region of interest" description="Disordered" evidence="7">
    <location>
        <begin position="291"/>
        <end position="494"/>
    </location>
</feature>
<dbReference type="Pfam" id="PF13696">
    <property type="entry name" value="zf-CCHC_2"/>
    <property type="match status" value="1"/>
</dbReference>
<name>A0A0Q5W0F6_DROER</name>
<dbReference type="SUPFAM" id="SSF57850">
    <property type="entry name" value="RING/U-box"/>
    <property type="match status" value="1"/>
</dbReference>
<dbReference type="GO" id="GO:0016567">
    <property type="term" value="P:protein ubiquitination"/>
    <property type="evidence" value="ECO:0007669"/>
    <property type="project" value="InterPro"/>
</dbReference>
<feature type="compositionally biased region" description="Polar residues" evidence="7">
    <location>
        <begin position="376"/>
        <end position="395"/>
    </location>
</feature>
<dbReference type="InterPro" id="IPR036875">
    <property type="entry name" value="Znf_CCHC_sf"/>
</dbReference>
<dbReference type="Gene3D" id="3.10.20.90">
    <property type="entry name" value="Phosphatidylinositol 3-kinase Catalytic Subunit, Chain A, domain 1"/>
    <property type="match status" value="1"/>
</dbReference>
<feature type="compositionally biased region" description="Basic and acidic residues" evidence="7">
    <location>
        <begin position="396"/>
        <end position="410"/>
    </location>
</feature>
<reference evidence="11 12" key="2">
    <citation type="journal article" date="2008" name="Bioinformatics">
        <title>Assembly reconciliation.</title>
        <authorList>
            <person name="Zimin A.V."/>
            <person name="Smith D.R."/>
            <person name="Sutton G."/>
            <person name="Yorke J.A."/>
        </authorList>
    </citation>
    <scope>NUCLEOTIDE SEQUENCE [LARGE SCALE GENOMIC DNA]</scope>
    <source>
        <strain evidence="11 12">TSC#14021-0224.01</strain>
    </source>
</reference>
<dbReference type="Proteomes" id="UP000008711">
    <property type="component" value="Unassembled WGS sequence"/>
</dbReference>
<dbReference type="GO" id="GO:0006397">
    <property type="term" value="P:mRNA processing"/>
    <property type="evidence" value="ECO:0007669"/>
    <property type="project" value="InterPro"/>
</dbReference>
<keyword evidence="2" id="KW-0479">Metal-binding</keyword>
<dbReference type="EMBL" id="CH954179">
    <property type="protein sequence ID" value="KQS63102.1"/>
    <property type="molecule type" value="Genomic_DNA"/>
</dbReference>
<evidence type="ECO:0000256" key="6">
    <source>
        <dbReference type="PROSITE-ProRule" id="PRU00047"/>
    </source>
</evidence>
<dbReference type="InterPro" id="IPR001878">
    <property type="entry name" value="Znf_CCHC"/>
</dbReference>
<feature type="domain" description="CCHC-type" evidence="9">
    <location>
        <begin position="152"/>
        <end position="167"/>
    </location>
</feature>
<dbReference type="Pfam" id="PF13923">
    <property type="entry name" value="zf-C3HC4_2"/>
    <property type="match status" value="1"/>
</dbReference>
<feature type="domain" description="DWNN" evidence="10">
    <location>
        <begin position="3"/>
        <end position="76"/>
    </location>
</feature>
<protein>
    <submittedName>
        <fullName evidence="11">Uncharacterized protein, isoform B</fullName>
    </submittedName>
</protein>
<keyword evidence="12" id="KW-1185">Reference proteome</keyword>
<dbReference type="PROSITE" id="PS50089">
    <property type="entry name" value="ZF_RING_2"/>
    <property type="match status" value="1"/>
</dbReference>
<dbReference type="PANTHER" id="PTHR15439">
    <property type="entry name" value="RETINOBLASTOMA-BINDING PROTEIN 6"/>
    <property type="match status" value="1"/>
</dbReference>
<dbReference type="GO" id="GO:0006511">
    <property type="term" value="P:ubiquitin-dependent protein catabolic process"/>
    <property type="evidence" value="ECO:0007669"/>
    <property type="project" value="TreeGrafter"/>
</dbReference>
<proteinExistence type="predicted"/>
<dbReference type="PANTHER" id="PTHR15439:SF0">
    <property type="entry name" value="CELL DIVISION CYCLE AND APOPTOSIS REGULATOR PROTEIN 1-RELATED"/>
    <property type="match status" value="1"/>
</dbReference>
<dbReference type="PROSITE" id="PS50158">
    <property type="entry name" value="ZF_CCHC"/>
    <property type="match status" value="1"/>
</dbReference>
<evidence type="ECO:0000259" key="8">
    <source>
        <dbReference type="PROSITE" id="PS50089"/>
    </source>
</evidence>
<evidence type="ECO:0000313" key="12">
    <source>
        <dbReference type="Proteomes" id="UP000008711"/>
    </source>
</evidence>
<dbReference type="Gene3D" id="3.30.40.10">
    <property type="entry name" value="Zinc/RING finger domain, C3HC4 (zinc finger)"/>
    <property type="match status" value="1"/>
</dbReference>
<accession>A0A0Q5W0F6</accession>
<feature type="compositionally biased region" description="Basic and acidic residues" evidence="7">
    <location>
        <begin position="417"/>
        <end position="427"/>
    </location>
</feature>
<dbReference type="OrthoDB" id="106784at2759"/>
<dbReference type="SMART" id="SM01180">
    <property type="entry name" value="DWNN"/>
    <property type="match status" value="1"/>
</dbReference>
<dbReference type="InterPro" id="IPR025829">
    <property type="entry name" value="Zn_knuckle_CX2CX3GHX4C"/>
</dbReference>
<evidence type="ECO:0000256" key="3">
    <source>
        <dbReference type="ARBA" id="ARBA00022771"/>
    </source>
</evidence>
<evidence type="ECO:0000256" key="2">
    <source>
        <dbReference type="ARBA" id="ARBA00022723"/>
    </source>
</evidence>
<dbReference type="GO" id="GO:0035736">
    <property type="term" value="P:cell proliferation involved in compound eye morphogenesis"/>
    <property type="evidence" value="ECO:0007669"/>
    <property type="project" value="EnsemblMetazoa"/>
</dbReference>
<dbReference type="InterPro" id="IPR014891">
    <property type="entry name" value="DWNN_domain"/>
</dbReference>
<keyword evidence="3 6" id="KW-0863">Zinc-finger</keyword>
<dbReference type="SUPFAM" id="SSF57756">
    <property type="entry name" value="Retrovirus zinc finger-like domains"/>
    <property type="match status" value="1"/>
</dbReference>
<evidence type="ECO:0000256" key="4">
    <source>
        <dbReference type="ARBA" id="ARBA00022833"/>
    </source>
</evidence>
<evidence type="ECO:0000256" key="5">
    <source>
        <dbReference type="ARBA" id="ARBA00023242"/>
    </source>
</evidence>
<dbReference type="Pfam" id="PF08783">
    <property type="entry name" value="DWNN"/>
    <property type="match status" value="1"/>
</dbReference>
<evidence type="ECO:0000313" key="11">
    <source>
        <dbReference type="EMBL" id="KQS63102.1"/>
    </source>
</evidence>
<dbReference type="InterPro" id="IPR033489">
    <property type="entry name" value="RBBP6"/>
</dbReference>
<dbReference type="GO" id="GO:0003676">
    <property type="term" value="F:nucleic acid binding"/>
    <property type="evidence" value="ECO:0007669"/>
    <property type="project" value="InterPro"/>
</dbReference>
<dbReference type="GO" id="GO:0008270">
    <property type="term" value="F:zinc ion binding"/>
    <property type="evidence" value="ECO:0007669"/>
    <property type="project" value="UniProtKB-KW"/>
</dbReference>
<organism evidence="11 12">
    <name type="scientific">Drosophila erecta</name>
    <name type="common">Fruit fly</name>
    <dbReference type="NCBI Taxonomy" id="7220"/>
    <lineage>
        <taxon>Eukaryota</taxon>
        <taxon>Metazoa</taxon>
        <taxon>Ecdysozoa</taxon>
        <taxon>Arthropoda</taxon>
        <taxon>Hexapoda</taxon>
        <taxon>Insecta</taxon>
        <taxon>Pterygota</taxon>
        <taxon>Neoptera</taxon>
        <taxon>Endopterygota</taxon>
        <taxon>Diptera</taxon>
        <taxon>Brachycera</taxon>
        <taxon>Muscomorpha</taxon>
        <taxon>Ephydroidea</taxon>
        <taxon>Drosophilidae</taxon>
        <taxon>Drosophila</taxon>
        <taxon>Sophophora</taxon>
    </lineage>
</organism>
<keyword evidence="5" id="KW-0539">Nucleus</keyword>
<evidence type="ECO:0000259" key="9">
    <source>
        <dbReference type="PROSITE" id="PS50158"/>
    </source>
</evidence>
<gene>
    <name evidence="11" type="primary">Dere\GG22940</name>
    <name evidence="11" type="synonym">dere_GLEANR_7623</name>
    <name evidence="11" type="synonym">GG22940</name>
    <name evidence="11" type="ORF">Dere_GG22940</name>
</gene>
<dbReference type="FunFam" id="3.10.20.90:FF:000070">
    <property type="entry name" value="E3 ubiquitin-protein ligase RBBP6 isoform X2"/>
    <property type="match status" value="1"/>
</dbReference>
<dbReference type="AlphaFoldDB" id="A0A0Q5W0F6"/>
<evidence type="ECO:0000256" key="7">
    <source>
        <dbReference type="SAM" id="MobiDB-lite"/>
    </source>
</evidence>
<dbReference type="CDD" id="cd16620">
    <property type="entry name" value="vRING-HC-C4C4_RBBP6"/>
    <property type="match status" value="1"/>
</dbReference>
<dbReference type="GO" id="GO:0006915">
    <property type="term" value="P:apoptotic process"/>
    <property type="evidence" value="ECO:0007669"/>
    <property type="project" value="EnsemblMetazoa"/>
</dbReference>
<evidence type="ECO:0000259" key="10">
    <source>
        <dbReference type="PROSITE" id="PS51282"/>
    </source>
</evidence>
<dbReference type="InterPro" id="IPR001841">
    <property type="entry name" value="Znf_RING"/>
</dbReference>
<dbReference type="PROSITE" id="PS51282">
    <property type="entry name" value="DWNN"/>
    <property type="match status" value="1"/>
</dbReference>
<keyword evidence="4" id="KW-0862">Zinc</keyword>
<comment type="subcellular location">
    <subcellularLocation>
        <location evidence="1">Nucleus</location>
    </subcellularLocation>
</comment>
<reference evidence="11 12" key="1">
    <citation type="journal article" date="2007" name="Nature">
        <title>Evolution of genes and genomes on the Drosophila phylogeny.</title>
        <authorList>
            <consortium name="Drosophila 12 Genomes Consortium"/>
            <person name="Clark A.G."/>
            <person name="Eisen M.B."/>
            <person name="Smith D.R."/>
            <person name="Bergman C.M."/>
            <person name="Oliver B."/>
            <person name="Markow T.A."/>
            <person name="Kaufman T.C."/>
            <person name="Kellis M."/>
            <person name="Gelbart W."/>
            <person name="Iyer V.N."/>
            <person name="Pollard D.A."/>
            <person name="Sackton T.B."/>
            <person name="Larracuente A.M."/>
            <person name="Singh N.D."/>
            <person name="Abad J.P."/>
            <person name="Abt D.N."/>
            <person name="Adryan B."/>
            <person name="Aguade M."/>
            <person name="Akashi H."/>
            <person name="Anderson W.W."/>
            <person name="Aquadro C.F."/>
            <person name="Ardell D.H."/>
            <person name="Arguello R."/>
            <person name="Artieri C.G."/>
            <person name="Barbash D.A."/>
            <person name="Barker D."/>
            <person name="Barsanti P."/>
            <person name="Batterham P."/>
            <person name="Batzoglou S."/>
            <person name="Begun D."/>
            <person name="Bhutkar A."/>
            <person name="Blanco E."/>
            <person name="Bosak S.A."/>
            <person name="Bradley R.K."/>
            <person name="Brand A.D."/>
            <person name="Brent M.R."/>
            <person name="Brooks A.N."/>
            <person name="Brown R.H."/>
            <person name="Butlin R.K."/>
            <person name="Caggese C."/>
            <person name="Calvi B.R."/>
            <person name="Bernardo de Carvalho A."/>
            <person name="Caspi A."/>
            <person name="Castrezana S."/>
            <person name="Celniker S.E."/>
            <person name="Chang J.L."/>
            <person name="Chapple C."/>
            <person name="Chatterji S."/>
            <person name="Chinwalla A."/>
            <person name="Civetta A."/>
            <person name="Clifton S.W."/>
            <person name="Comeron J.M."/>
            <person name="Costello J.C."/>
            <person name="Coyne J.A."/>
            <person name="Daub J."/>
            <person name="David R.G."/>
            <person name="Delcher A.L."/>
            <person name="Delehaunty K."/>
            <person name="Do C.B."/>
            <person name="Ebling H."/>
            <person name="Edwards K."/>
            <person name="Eickbush T."/>
            <person name="Evans J.D."/>
            <person name="Filipski A."/>
            <person name="Findeiss S."/>
            <person name="Freyhult E."/>
            <person name="Fulton L."/>
            <person name="Fulton R."/>
            <person name="Garcia A.C."/>
            <person name="Gardiner A."/>
            <person name="Garfield D.A."/>
            <person name="Garvin B.E."/>
            <person name="Gibson G."/>
            <person name="Gilbert D."/>
            <person name="Gnerre S."/>
            <person name="Godfrey J."/>
            <person name="Good R."/>
            <person name="Gotea V."/>
            <person name="Gravely B."/>
            <person name="Greenberg A.J."/>
            <person name="Griffiths-Jones S."/>
            <person name="Gross S."/>
            <person name="Guigo R."/>
            <person name="Gustafson E.A."/>
            <person name="Haerty W."/>
            <person name="Hahn M.W."/>
            <person name="Halligan D.L."/>
            <person name="Halpern A.L."/>
            <person name="Halter G.M."/>
            <person name="Han M.V."/>
            <person name="Heger A."/>
            <person name="Hillier L."/>
            <person name="Hinrichs A.S."/>
            <person name="Holmes I."/>
            <person name="Hoskins R.A."/>
            <person name="Hubisz M.J."/>
            <person name="Hultmark D."/>
            <person name="Huntley M.A."/>
            <person name="Jaffe D.B."/>
            <person name="Jagadeeshan S."/>
            <person name="Jeck W.R."/>
            <person name="Johnson J."/>
            <person name="Jones C.D."/>
            <person name="Jordan W.C."/>
            <person name="Karpen G.H."/>
            <person name="Kataoka E."/>
            <person name="Keightley P.D."/>
            <person name="Kheradpour P."/>
            <person name="Kirkness E.F."/>
            <person name="Koerich L.B."/>
            <person name="Kristiansen K."/>
            <person name="Kudrna D."/>
            <person name="Kulathinal R.J."/>
            <person name="Kumar S."/>
            <person name="Kwok R."/>
            <person name="Lander E."/>
            <person name="Langley C.H."/>
            <person name="Lapoint R."/>
            <person name="Lazzaro B.P."/>
            <person name="Lee S.J."/>
            <person name="Levesque L."/>
            <person name="Li R."/>
            <person name="Lin C.F."/>
            <person name="Lin M.F."/>
            <person name="Lindblad-Toh K."/>
            <person name="Llopart A."/>
            <person name="Long M."/>
            <person name="Low L."/>
            <person name="Lozovsky E."/>
            <person name="Lu J."/>
            <person name="Luo M."/>
            <person name="Machado C.A."/>
            <person name="Makalowski W."/>
            <person name="Marzo M."/>
            <person name="Matsuda M."/>
            <person name="Matzkin L."/>
            <person name="McAllister B."/>
            <person name="McBride C.S."/>
            <person name="McKernan B."/>
            <person name="McKernan K."/>
            <person name="Mendez-Lago M."/>
            <person name="Minx P."/>
            <person name="Mollenhauer M.U."/>
            <person name="Montooth K."/>
            <person name="Mount S.M."/>
            <person name="Mu X."/>
            <person name="Myers E."/>
            <person name="Negre B."/>
            <person name="Newfeld S."/>
            <person name="Nielsen R."/>
            <person name="Noor M.A."/>
            <person name="O'Grady P."/>
            <person name="Pachter L."/>
            <person name="Papaceit M."/>
            <person name="Parisi M.J."/>
            <person name="Parisi M."/>
            <person name="Parts L."/>
            <person name="Pedersen J.S."/>
            <person name="Pesole G."/>
            <person name="Phillippy A.M."/>
            <person name="Ponting C.P."/>
            <person name="Pop M."/>
            <person name="Porcelli D."/>
            <person name="Powell J.R."/>
            <person name="Prohaska S."/>
            <person name="Pruitt K."/>
            <person name="Puig M."/>
            <person name="Quesneville H."/>
            <person name="Ram K.R."/>
            <person name="Rand D."/>
            <person name="Rasmussen M.D."/>
            <person name="Reed L.K."/>
            <person name="Reenan R."/>
            <person name="Reily A."/>
            <person name="Remington K.A."/>
            <person name="Rieger T.T."/>
            <person name="Ritchie M.G."/>
            <person name="Robin C."/>
            <person name="Rogers Y.H."/>
            <person name="Rohde C."/>
            <person name="Rozas J."/>
            <person name="Rubenfield M.J."/>
            <person name="Ruiz A."/>
            <person name="Russo S."/>
            <person name="Salzberg S.L."/>
            <person name="Sanchez-Gracia A."/>
            <person name="Saranga D.J."/>
            <person name="Sato H."/>
            <person name="Schaeffer S.W."/>
            <person name="Schatz M.C."/>
            <person name="Schlenke T."/>
            <person name="Schwartz R."/>
            <person name="Segarra C."/>
            <person name="Singh R.S."/>
            <person name="Sirot L."/>
            <person name="Sirota M."/>
            <person name="Sisneros N.B."/>
            <person name="Smith C.D."/>
            <person name="Smith T.F."/>
            <person name="Spieth J."/>
            <person name="Stage D.E."/>
            <person name="Stark A."/>
            <person name="Stephan W."/>
            <person name="Strausberg R.L."/>
            <person name="Strempel S."/>
            <person name="Sturgill D."/>
            <person name="Sutton G."/>
            <person name="Sutton G.G."/>
            <person name="Tao W."/>
            <person name="Teichmann S."/>
            <person name="Tobari Y.N."/>
            <person name="Tomimura Y."/>
            <person name="Tsolas J.M."/>
            <person name="Valente V.L."/>
            <person name="Venter E."/>
            <person name="Venter J.C."/>
            <person name="Vicario S."/>
            <person name="Vieira F.G."/>
            <person name="Vilella A.J."/>
            <person name="Villasante A."/>
            <person name="Walenz B."/>
            <person name="Wang J."/>
            <person name="Wasserman M."/>
            <person name="Watts T."/>
            <person name="Wilson D."/>
            <person name="Wilson R.K."/>
            <person name="Wing R.A."/>
            <person name="Wolfner M.F."/>
            <person name="Wong A."/>
            <person name="Wong G.K."/>
            <person name="Wu C.I."/>
            <person name="Wu G."/>
            <person name="Yamamoto D."/>
            <person name="Yang H.P."/>
            <person name="Yang S.P."/>
            <person name="Yorke J.A."/>
            <person name="Yoshida K."/>
            <person name="Zdobnov E."/>
            <person name="Zhang P."/>
            <person name="Zhang Y."/>
            <person name="Zimin A.V."/>
            <person name="Baldwin J."/>
            <person name="Abdouelleil A."/>
            <person name="Abdulkadir J."/>
            <person name="Abebe A."/>
            <person name="Abera B."/>
            <person name="Abreu J."/>
            <person name="Acer S.C."/>
            <person name="Aftuck L."/>
            <person name="Alexander A."/>
            <person name="An P."/>
            <person name="Anderson E."/>
            <person name="Anderson S."/>
            <person name="Arachi H."/>
            <person name="Azer M."/>
            <person name="Bachantsang P."/>
            <person name="Barry A."/>
            <person name="Bayul T."/>
            <person name="Berlin A."/>
            <person name="Bessette D."/>
            <person name="Bloom T."/>
            <person name="Blye J."/>
            <person name="Boguslavskiy L."/>
            <person name="Bonnet C."/>
            <person name="Boukhgalter B."/>
            <person name="Bourzgui I."/>
            <person name="Brown A."/>
            <person name="Cahill P."/>
            <person name="Channer S."/>
            <person name="Cheshatsang Y."/>
            <person name="Chuda L."/>
            <person name="Citroen M."/>
            <person name="Collymore A."/>
            <person name="Cooke P."/>
            <person name="Costello M."/>
            <person name="D'Aco K."/>
            <person name="Daza R."/>
            <person name="De Haan G."/>
            <person name="DeGray S."/>
            <person name="DeMaso C."/>
            <person name="Dhargay N."/>
            <person name="Dooley K."/>
            <person name="Dooley E."/>
            <person name="Doricent M."/>
            <person name="Dorje P."/>
            <person name="Dorjee K."/>
            <person name="Dupes A."/>
            <person name="Elong R."/>
            <person name="Falk J."/>
            <person name="Farina A."/>
            <person name="Faro S."/>
            <person name="Ferguson D."/>
            <person name="Fisher S."/>
            <person name="Foley C.D."/>
            <person name="Franke A."/>
            <person name="Friedrich D."/>
            <person name="Gadbois L."/>
            <person name="Gearin G."/>
            <person name="Gearin C.R."/>
            <person name="Giannoukos G."/>
            <person name="Goode T."/>
            <person name="Graham J."/>
            <person name="Grandbois E."/>
            <person name="Grewal S."/>
            <person name="Gyaltsen K."/>
            <person name="Hafez N."/>
            <person name="Hagos B."/>
            <person name="Hall J."/>
            <person name="Henson C."/>
            <person name="Hollinger A."/>
            <person name="Honan T."/>
            <person name="Huard M.D."/>
            <person name="Hughes L."/>
            <person name="Hurhula B."/>
            <person name="Husby M.E."/>
            <person name="Kamat A."/>
            <person name="Kanga B."/>
            <person name="Kashin S."/>
            <person name="Khazanovich D."/>
            <person name="Kisner P."/>
            <person name="Lance K."/>
            <person name="Lara M."/>
            <person name="Lee W."/>
            <person name="Lennon N."/>
            <person name="Letendre F."/>
            <person name="LeVine R."/>
            <person name="Lipovsky A."/>
            <person name="Liu X."/>
            <person name="Liu J."/>
            <person name="Liu S."/>
            <person name="Lokyitsang T."/>
            <person name="Lokyitsang Y."/>
            <person name="Lubonja R."/>
            <person name="Lui A."/>
            <person name="MacDonald P."/>
            <person name="Magnisalis V."/>
            <person name="Maru K."/>
            <person name="Matthews C."/>
            <person name="McCusker W."/>
            <person name="McDonough S."/>
            <person name="Mehta T."/>
            <person name="Meldrim J."/>
            <person name="Meneus L."/>
            <person name="Mihai O."/>
            <person name="Mihalev A."/>
            <person name="Mihova T."/>
            <person name="Mittelman R."/>
            <person name="Mlenga V."/>
            <person name="Montmayeur A."/>
            <person name="Mulrain L."/>
            <person name="Navidi A."/>
            <person name="Naylor J."/>
            <person name="Negash T."/>
            <person name="Nguyen T."/>
            <person name="Nguyen N."/>
            <person name="Nicol R."/>
            <person name="Norbu C."/>
            <person name="Norbu N."/>
            <person name="Novod N."/>
            <person name="O'Neill B."/>
            <person name="Osman S."/>
            <person name="Markiewicz E."/>
            <person name="Oyono O.L."/>
            <person name="Patti C."/>
            <person name="Phunkhang P."/>
            <person name="Pierre F."/>
            <person name="Priest M."/>
            <person name="Raghuraman S."/>
            <person name="Rege F."/>
            <person name="Reyes R."/>
            <person name="Rise C."/>
            <person name="Rogov P."/>
            <person name="Ross K."/>
            <person name="Ryan E."/>
            <person name="Settipalli S."/>
            <person name="Shea T."/>
            <person name="Sherpa N."/>
            <person name="Shi L."/>
            <person name="Shih D."/>
            <person name="Sparrow T."/>
            <person name="Spaulding J."/>
            <person name="Stalker J."/>
            <person name="Stange-Thomann N."/>
            <person name="Stavropoulos S."/>
            <person name="Stone C."/>
            <person name="Strader C."/>
            <person name="Tesfaye S."/>
            <person name="Thomson T."/>
            <person name="Thoulutsang Y."/>
            <person name="Thoulutsang D."/>
            <person name="Topham K."/>
            <person name="Topping I."/>
            <person name="Tsamla T."/>
            <person name="Vassiliev H."/>
            <person name="Vo A."/>
            <person name="Wangchuk T."/>
            <person name="Wangdi T."/>
            <person name="Weiand M."/>
            <person name="Wilkinson J."/>
            <person name="Wilson A."/>
            <person name="Yadav S."/>
            <person name="Young G."/>
            <person name="Yu Q."/>
            <person name="Zembek L."/>
            <person name="Zhong D."/>
            <person name="Zimmer A."/>
            <person name="Zwirko Z."/>
            <person name="Jaffe D.B."/>
            <person name="Alvarez P."/>
            <person name="Brockman W."/>
            <person name="Butler J."/>
            <person name="Chin C."/>
            <person name="Gnerre S."/>
            <person name="Grabherr M."/>
            <person name="Kleber M."/>
            <person name="Mauceli E."/>
            <person name="MacCallum I."/>
        </authorList>
    </citation>
    <scope>NUCLEOTIDE SEQUENCE [LARGE SCALE GENOMIC DNA]</scope>
    <source>
        <strain evidence="11 12">TSC#14021-0224.01</strain>
    </source>
</reference>
<evidence type="ECO:0000256" key="1">
    <source>
        <dbReference type="ARBA" id="ARBA00004123"/>
    </source>
</evidence>
<feature type="domain" description="RING-type" evidence="8">
    <location>
        <begin position="217"/>
        <end position="258"/>
    </location>
</feature>